<evidence type="ECO:0000256" key="4">
    <source>
        <dbReference type="SAM" id="Coils"/>
    </source>
</evidence>
<keyword evidence="1 3" id="KW-0807">Transducer</keyword>
<evidence type="ECO:0000256" key="6">
    <source>
        <dbReference type="SAM" id="Phobius"/>
    </source>
</evidence>
<sequence length="658" mass="72527">MKIKTKLLLLISSLVTAILFSIAVFVVMQMNINTLEKERAYLDALDQALNRELQSVSTFFFPDVLYKTQLESYEKSYSNKQDALSNLKNIKALRKLSTVIEDSLTSIERLDDLQGSTMEHFKSSSEKLIENADKIITYKSDFKFEDVDSQIARESEFHPAFAFYRQQVENNISNMVNVLESSLDILNNQSEIINEGIDAQVRTSYLFMGVLIAITVFLALIIAFRVSNSIAGSIRSIEGNISVMAQGNLTQDFDSRSKDEIAVLSRMMNDFQSGLRQTIQTMKDLSNRSTEVKGELIATTTETSASAEQISGNLKSIDKQMKDLDSNINHSSEEVQTISGLVKDLNSHIFEQMSMVEESTASVTEMIASIQSVAQLTERNQAAMNELVQTSEQGGQTIMDTTRIVQNINDSVNEIYGMVDIIQKIASQTNLLAMNAAIEAAHAGDNGKGFAVVADEIRKLAEASSVNSKEITKNLKDIIGKIENASLAGQKSNHSFEKVRESISNFKEALITIASSTKELDMGGKQILEAMTSLSSISSEIQDKSKNMTENSASVQTSMINVSNISNSVVNAVSEINQGFNEVTHAVYGLRDVSDRVDAVSSDLDAEVNRFITDKEQTASISPVDDRSLPEDGSEDSRTVTDSETEDDGDVSELQELD</sequence>
<proteinExistence type="inferred from homology"/>
<accession>A0A841RFW9</accession>
<evidence type="ECO:0000313" key="10">
    <source>
        <dbReference type="Proteomes" id="UP000587760"/>
    </source>
</evidence>
<dbReference type="Gene3D" id="6.10.340.10">
    <property type="match status" value="1"/>
</dbReference>
<dbReference type="PROSITE" id="PS50885">
    <property type="entry name" value="HAMP"/>
    <property type="match status" value="1"/>
</dbReference>
<evidence type="ECO:0000256" key="3">
    <source>
        <dbReference type="PROSITE-ProRule" id="PRU00284"/>
    </source>
</evidence>
<dbReference type="SUPFAM" id="SSF58104">
    <property type="entry name" value="Methyl-accepting chemotaxis protein (MCP) signaling domain"/>
    <property type="match status" value="1"/>
</dbReference>
<dbReference type="PROSITE" id="PS50111">
    <property type="entry name" value="CHEMOTAXIS_TRANSDUC_2"/>
    <property type="match status" value="1"/>
</dbReference>
<dbReference type="SMART" id="SM00283">
    <property type="entry name" value="MA"/>
    <property type="match status" value="1"/>
</dbReference>
<feature type="compositionally biased region" description="Acidic residues" evidence="5">
    <location>
        <begin position="643"/>
        <end position="658"/>
    </location>
</feature>
<keyword evidence="4" id="KW-0175">Coiled coil</keyword>
<dbReference type="AlphaFoldDB" id="A0A841RFW9"/>
<feature type="compositionally biased region" description="Basic and acidic residues" evidence="5">
    <location>
        <begin position="624"/>
        <end position="641"/>
    </location>
</feature>
<dbReference type="GO" id="GO:0007165">
    <property type="term" value="P:signal transduction"/>
    <property type="evidence" value="ECO:0007669"/>
    <property type="project" value="UniProtKB-KW"/>
</dbReference>
<dbReference type="Gene3D" id="1.10.287.950">
    <property type="entry name" value="Methyl-accepting chemotaxis protein"/>
    <property type="match status" value="1"/>
</dbReference>
<feature type="domain" description="HAMP" evidence="8">
    <location>
        <begin position="228"/>
        <end position="280"/>
    </location>
</feature>
<gene>
    <name evidence="9" type="ORF">HNR50_003128</name>
</gene>
<dbReference type="CDD" id="cd06225">
    <property type="entry name" value="HAMP"/>
    <property type="match status" value="1"/>
</dbReference>
<keyword evidence="10" id="KW-1185">Reference proteome</keyword>
<evidence type="ECO:0000313" key="9">
    <source>
        <dbReference type="EMBL" id="MBB6481448.1"/>
    </source>
</evidence>
<dbReference type="EMBL" id="JACHGJ010000006">
    <property type="protein sequence ID" value="MBB6481448.1"/>
    <property type="molecule type" value="Genomic_DNA"/>
</dbReference>
<comment type="similarity">
    <text evidence="2">Belongs to the methyl-accepting chemotaxis (MCP) protein family.</text>
</comment>
<dbReference type="InterPro" id="IPR004089">
    <property type="entry name" value="MCPsignal_dom"/>
</dbReference>
<feature type="transmembrane region" description="Helical" evidence="6">
    <location>
        <begin position="205"/>
        <end position="226"/>
    </location>
</feature>
<evidence type="ECO:0000256" key="5">
    <source>
        <dbReference type="SAM" id="MobiDB-lite"/>
    </source>
</evidence>
<dbReference type="InterPro" id="IPR003660">
    <property type="entry name" value="HAMP_dom"/>
</dbReference>
<feature type="region of interest" description="Disordered" evidence="5">
    <location>
        <begin position="615"/>
        <end position="658"/>
    </location>
</feature>
<organism evidence="9 10">
    <name type="scientific">Spirochaeta isovalerica</name>
    <dbReference type="NCBI Taxonomy" id="150"/>
    <lineage>
        <taxon>Bacteria</taxon>
        <taxon>Pseudomonadati</taxon>
        <taxon>Spirochaetota</taxon>
        <taxon>Spirochaetia</taxon>
        <taxon>Spirochaetales</taxon>
        <taxon>Spirochaetaceae</taxon>
        <taxon>Spirochaeta</taxon>
    </lineage>
</organism>
<feature type="domain" description="Methyl-accepting transducer" evidence="7">
    <location>
        <begin position="327"/>
        <end position="549"/>
    </location>
</feature>
<feature type="coiled-coil region" evidence="4">
    <location>
        <begin position="307"/>
        <end position="334"/>
    </location>
</feature>
<dbReference type="PANTHER" id="PTHR32089:SF112">
    <property type="entry name" value="LYSOZYME-LIKE PROTEIN-RELATED"/>
    <property type="match status" value="1"/>
</dbReference>
<evidence type="ECO:0000256" key="2">
    <source>
        <dbReference type="ARBA" id="ARBA00029447"/>
    </source>
</evidence>
<evidence type="ECO:0000256" key="1">
    <source>
        <dbReference type="ARBA" id="ARBA00023224"/>
    </source>
</evidence>
<dbReference type="RefSeq" id="WP_184747694.1">
    <property type="nucleotide sequence ID" value="NZ_JACHGJ010000006.1"/>
</dbReference>
<keyword evidence="6" id="KW-0472">Membrane</keyword>
<keyword evidence="6" id="KW-0812">Transmembrane</keyword>
<reference evidence="9 10" key="1">
    <citation type="submission" date="2020-08" db="EMBL/GenBank/DDBJ databases">
        <title>Genomic Encyclopedia of Type Strains, Phase IV (KMG-IV): sequencing the most valuable type-strain genomes for metagenomic binning, comparative biology and taxonomic classification.</title>
        <authorList>
            <person name="Goeker M."/>
        </authorList>
    </citation>
    <scope>NUCLEOTIDE SEQUENCE [LARGE SCALE GENOMIC DNA]</scope>
    <source>
        <strain evidence="9 10">DSM 2461</strain>
    </source>
</reference>
<dbReference type="PANTHER" id="PTHR32089">
    <property type="entry name" value="METHYL-ACCEPTING CHEMOTAXIS PROTEIN MCPB"/>
    <property type="match status" value="1"/>
</dbReference>
<comment type="caution">
    <text evidence="9">The sequence shown here is derived from an EMBL/GenBank/DDBJ whole genome shotgun (WGS) entry which is preliminary data.</text>
</comment>
<evidence type="ECO:0000259" key="7">
    <source>
        <dbReference type="PROSITE" id="PS50111"/>
    </source>
</evidence>
<name>A0A841RFW9_9SPIO</name>
<protein>
    <submittedName>
        <fullName evidence="9">Methyl-accepting chemotaxis protein</fullName>
    </submittedName>
</protein>
<evidence type="ECO:0000259" key="8">
    <source>
        <dbReference type="PROSITE" id="PS50885"/>
    </source>
</evidence>
<keyword evidence="6" id="KW-1133">Transmembrane helix</keyword>
<dbReference type="Proteomes" id="UP000587760">
    <property type="component" value="Unassembled WGS sequence"/>
</dbReference>
<dbReference type="GO" id="GO:0016020">
    <property type="term" value="C:membrane"/>
    <property type="evidence" value="ECO:0007669"/>
    <property type="project" value="InterPro"/>
</dbReference>
<feature type="transmembrane region" description="Helical" evidence="6">
    <location>
        <begin position="7"/>
        <end position="28"/>
    </location>
</feature>
<dbReference type="Pfam" id="PF00015">
    <property type="entry name" value="MCPsignal"/>
    <property type="match status" value="1"/>
</dbReference>
<dbReference type="SMART" id="SM00304">
    <property type="entry name" value="HAMP"/>
    <property type="match status" value="1"/>
</dbReference>